<keyword evidence="2" id="KW-1185">Reference proteome</keyword>
<organism evidence="1 2">
    <name type="scientific">Paenibacillus typhae</name>
    <dbReference type="NCBI Taxonomy" id="1174501"/>
    <lineage>
        <taxon>Bacteria</taxon>
        <taxon>Bacillati</taxon>
        <taxon>Bacillota</taxon>
        <taxon>Bacilli</taxon>
        <taxon>Bacillales</taxon>
        <taxon>Paenibacillaceae</taxon>
        <taxon>Paenibacillus</taxon>
    </lineage>
</organism>
<name>A0A1G8YJP4_9BACL</name>
<protein>
    <recommendedName>
        <fullName evidence="3">STAS domain-containing protein</fullName>
    </recommendedName>
</protein>
<evidence type="ECO:0000313" key="1">
    <source>
        <dbReference type="EMBL" id="SDK02310.1"/>
    </source>
</evidence>
<evidence type="ECO:0000313" key="2">
    <source>
        <dbReference type="Proteomes" id="UP000199050"/>
    </source>
</evidence>
<gene>
    <name evidence="1" type="ORF">SAMN05216192_12953</name>
</gene>
<reference evidence="2" key="1">
    <citation type="submission" date="2016-10" db="EMBL/GenBank/DDBJ databases">
        <authorList>
            <person name="Varghese N."/>
            <person name="Submissions S."/>
        </authorList>
    </citation>
    <scope>NUCLEOTIDE SEQUENCE [LARGE SCALE GENOMIC DNA]</scope>
    <source>
        <strain evidence="2">CGMCC 1.11012</strain>
    </source>
</reference>
<proteinExistence type="predicted"/>
<dbReference type="AlphaFoldDB" id="A0A1G8YJP4"/>
<dbReference type="RefSeq" id="WP_090716953.1">
    <property type="nucleotide sequence ID" value="NZ_CBCSKY010000030.1"/>
</dbReference>
<accession>A0A1G8YJP4</accession>
<dbReference type="Proteomes" id="UP000199050">
    <property type="component" value="Unassembled WGS sequence"/>
</dbReference>
<dbReference type="EMBL" id="FNDX01000029">
    <property type="protein sequence ID" value="SDK02310.1"/>
    <property type="molecule type" value="Genomic_DNA"/>
</dbReference>
<sequence length="119" mass="13384">MIAETTMHPETNTIFISLHGFADLNETIKEVDIFEAQMPHLPLKEMSLIIDCTDMAPFKPEILPVLERCYVMYNSFKHAVLVNPVKVVAKSQLQRVAPKAGFNGHFVDTVDEAWAIVKG</sequence>
<evidence type="ECO:0008006" key="3">
    <source>
        <dbReference type="Google" id="ProtNLM"/>
    </source>
</evidence>
<dbReference type="OrthoDB" id="2867965at2"/>